<reference evidence="1" key="1">
    <citation type="submission" date="2014-09" db="EMBL/GenBank/DDBJ databases">
        <authorList>
            <person name="Magalhaes I.L.F."/>
            <person name="Oliveira U."/>
            <person name="Santos F.R."/>
            <person name="Vidigal T.H.D.A."/>
            <person name="Brescovit A.D."/>
            <person name="Santos A.J."/>
        </authorList>
    </citation>
    <scope>NUCLEOTIDE SEQUENCE</scope>
    <source>
        <tissue evidence="1">Shoot tissue taken approximately 20 cm above the soil surface</tissue>
    </source>
</reference>
<reference evidence="1" key="2">
    <citation type="journal article" date="2015" name="Data Brief">
        <title>Shoot transcriptome of the giant reed, Arundo donax.</title>
        <authorList>
            <person name="Barrero R.A."/>
            <person name="Guerrero F.D."/>
            <person name="Moolhuijzen P."/>
            <person name="Goolsby J.A."/>
            <person name="Tidwell J."/>
            <person name="Bellgard S.E."/>
            <person name="Bellgard M.I."/>
        </authorList>
    </citation>
    <scope>NUCLEOTIDE SEQUENCE</scope>
    <source>
        <tissue evidence="1">Shoot tissue taken approximately 20 cm above the soil surface</tissue>
    </source>
</reference>
<sequence>MVHNPVAWADFGSHSLFLPGHGVHGGGDDLQYAVDGEFIKLSRAADAYPPENGDGTAGQCKPADLAAQEGAAVWSLPVFLESKGAGTFVAEAGMGPVVDFMEAILGSSSTSATSASSVDSFSANTGMQLHCWIP</sequence>
<organism evidence="1">
    <name type="scientific">Arundo donax</name>
    <name type="common">Giant reed</name>
    <name type="synonym">Donax arundinaceus</name>
    <dbReference type="NCBI Taxonomy" id="35708"/>
    <lineage>
        <taxon>Eukaryota</taxon>
        <taxon>Viridiplantae</taxon>
        <taxon>Streptophyta</taxon>
        <taxon>Embryophyta</taxon>
        <taxon>Tracheophyta</taxon>
        <taxon>Spermatophyta</taxon>
        <taxon>Magnoliopsida</taxon>
        <taxon>Liliopsida</taxon>
        <taxon>Poales</taxon>
        <taxon>Poaceae</taxon>
        <taxon>PACMAD clade</taxon>
        <taxon>Arundinoideae</taxon>
        <taxon>Arundineae</taxon>
        <taxon>Arundo</taxon>
    </lineage>
</organism>
<accession>A0A0A9D8E7</accession>
<evidence type="ECO:0000313" key="1">
    <source>
        <dbReference type="EMBL" id="JAD80007.1"/>
    </source>
</evidence>
<protein>
    <submittedName>
        <fullName evidence="1">Uncharacterized protein</fullName>
    </submittedName>
</protein>
<proteinExistence type="predicted"/>
<name>A0A0A9D8E7_ARUDO</name>
<dbReference type="AlphaFoldDB" id="A0A0A9D8E7"/>
<dbReference type="EMBL" id="GBRH01217888">
    <property type="protein sequence ID" value="JAD80007.1"/>
    <property type="molecule type" value="Transcribed_RNA"/>
</dbReference>